<reference evidence="1 2" key="2">
    <citation type="journal article" date="2013" name="IMA Fungus">
        <title>IMA Genome-F 1: Ceratocystis fimbriata: Draft nuclear genome sequence for the plant pathogen, Ceratocystis fimbriata.</title>
        <authorList>
            <person name="Wilken P.M."/>
            <person name="Steenkamp E.T."/>
            <person name="Wingfield M.J."/>
            <person name="de Beer Z.W."/>
            <person name="Wingfield B.D."/>
        </authorList>
    </citation>
    <scope>NUCLEOTIDE SEQUENCE [LARGE SCALE GENOMIC DNA]</scope>
    <source>
        <strain evidence="1 2">CBS 114723</strain>
    </source>
</reference>
<protein>
    <submittedName>
        <fullName evidence="1">Uncharacterized protein</fullName>
    </submittedName>
</protein>
<reference evidence="1 2" key="1">
    <citation type="journal article" date="2013" name="Fungal Biol.">
        <title>Analysis of microsatellite markers in the genome of the plant pathogen Ceratocystis fimbriata.</title>
        <authorList>
            <person name="Simpson M.C."/>
            <person name="Wilken P.M."/>
            <person name="Coetzee M.P."/>
            <person name="Wingfield M.J."/>
            <person name="Wingfield B.D."/>
        </authorList>
    </citation>
    <scope>NUCLEOTIDE SEQUENCE [LARGE SCALE GENOMIC DNA]</scope>
    <source>
        <strain evidence="1 2">CBS 114723</strain>
    </source>
</reference>
<organism evidence="1 2">
    <name type="scientific">Ceratocystis fimbriata CBS 114723</name>
    <dbReference type="NCBI Taxonomy" id="1035309"/>
    <lineage>
        <taxon>Eukaryota</taxon>
        <taxon>Fungi</taxon>
        <taxon>Dikarya</taxon>
        <taxon>Ascomycota</taxon>
        <taxon>Pezizomycotina</taxon>
        <taxon>Sordariomycetes</taxon>
        <taxon>Hypocreomycetidae</taxon>
        <taxon>Microascales</taxon>
        <taxon>Ceratocystidaceae</taxon>
        <taxon>Ceratocystis</taxon>
    </lineage>
</organism>
<evidence type="ECO:0000313" key="2">
    <source>
        <dbReference type="Proteomes" id="UP000222788"/>
    </source>
</evidence>
<dbReference type="EMBL" id="APWK03000038">
    <property type="protein sequence ID" value="PHH53755.1"/>
    <property type="molecule type" value="Genomic_DNA"/>
</dbReference>
<keyword evidence="2" id="KW-1185">Reference proteome</keyword>
<proteinExistence type="predicted"/>
<comment type="caution">
    <text evidence="1">The sequence shown here is derived from an EMBL/GenBank/DDBJ whole genome shotgun (WGS) entry which is preliminary data.</text>
</comment>
<dbReference type="Proteomes" id="UP000222788">
    <property type="component" value="Unassembled WGS sequence"/>
</dbReference>
<sequence>MVNYIYQLLVTPPRTDIKKRYLLLNPTKEETTAHYILKSDPKECSPWHVDMENIASPLLGKQGMAHDLPMYTGLTASSTNALS</sequence>
<dbReference type="AlphaFoldDB" id="A0A2C5X5P8"/>
<accession>A0A2C5X5P8</accession>
<name>A0A2C5X5P8_9PEZI</name>
<gene>
    <name evidence="1" type="ORF">CFIMG_004033RAa</name>
</gene>
<evidence type="ECO:0000313" key="1">
    <source>
        <dbReference type="EMBL" id="PHH53755.1"/>
    </source>
</evidence>